<dbReference type="Pfam" id="PF19045">
    <property type="entry name" value="Ligase_CoA_2"/>
    <property type="match status" value="1"/>
</dbReference>
<dbReference type="InterPro" id="IPR043938">
    <property type="entry name" value="Ligase_CoA_dom"/>
</dbReference>
<evidence type="ECO:0000256" key="5">
    <source>
        <dbReference type="ARBA" id="ARBA00022840"/>
    </source>
</evidence>
<dbReference type="PANTHER" id="PTHR43334:SF2">
    <property type="entry name" value="ACETATE--COA LIGASE [ADP-FORMING]"/>
    <property type="match status" value="1"/>
</dbReference>
<proteinExistence type="predicted"/>
<evidence type="ECO:0000259" key="6">
    <source>
        <dbReference type="SMART" id="SM00881"/>
    </source>
</evidence>
<name>A0A124EAY9_9EURY</name>
<dbReference type="EC" id="6.2.1.13" evidence="2"/>
<dbReference type="InterPro" id="IPR036291">
    <property type="entry name" value="NAD(P)-bd_dom_sf"/>
</dbReference>
<keyword evidence="4" id="KW-0547">Nucleotide-binding</keyword>
<evidence type="ECO:0000256" key="1">
    <source>
        <dbReference type="ARBA" id="ARBA00001619"/>
    </source>
</evidence>
<dbReference type="GO" id="GO:0043758">
    <property type="term" value="F:acetate-CoA ligase (ADP-forming) activity"/>
    <property type="evidence" value="ECO:0007669"/>
    <property type="project" value="UniProtKB-EC"/>
</dbReference>
<dbReference type="SUPFAM" id="SSF52210">
    <property type="entry name" value="Succinyl-CoA synthetase domains"/>
    <property type="match status" value="2"/>
</dbReference>
<dbReference type="InterPro" id="IPR016102">
    <property type="entry name" value="Succinyl-CoA_synth-like"/>
</dbReference>
<reference evidence="7 8" key="1">
    <citation type="submission" date="2015-10" db="EMBL/GenBank/DDBJ databases">
        <title>Draft genome sequence of Thermococcus celericrescens strain DSM 17994.</title>
        <authorList>
            <person name="Hong S.-J."/>
            <person name="Park C.-E."/>
            <person name="Shin J.-H."/>
        </authorList>
    </citation>
    <scope>NUCLEOTIDE SEQUENCE [LARGE SCALE GENOMIC DNA]</scope>
    <source>
        <strain evidence="7 8">DSM 17994</strain>
    </source>
</reference>
<evidence type="ECO:0000313" key="8">
    <source>
        <dbReference type="Proteomes" id="UP000053462"/>
    </source>
</evidence>
<feature type="domain" description="CoA-binding" evidence="6">
    <location>
        <begin position="6"/>
        <end position="100"/>
    </location>
</feature>
<dbReference type="Gene3D" id="3.40.50.720">
    <property type="entry name" value="NAD(P)-binding Rossmann-like Domain"/>
    <property type="match status" value="1"/>
</dbReference>
<dbReference type="AlphaFoldDB" id="A0A124EAY9"/>
<comment type="caution">
    <text evidence="7">The sequence shown here is derived from an EMBL/GenBank/DDBJ whole genome shotgun (WGS) entry which is preliminary data.</text>
</comment>
<keyword evidence="5" id="KW-0067">ATP-binding</keyword>
<dbReference type="Pfam" id="PF13380">
    <property type="entry name" value="CoA_binding_2"/>
    <property type="match status" value="1"/>
</dbReference>
<evidence type="ECO:0000256" key="2">
    <source>
        <dbReference type="ARBA" id="ARBA00012957"/>
    </source>
</evidence>
<evidence type="ECO:0000313" key="7">
    <source>
        <dbReference type="EMBL" id="KUH31430.1"/>
    </source>
</evidence>
<evidence type="ECO:0000256" key="4">
    <source>
        <dbReference type="ARBA" id="ARBA00022741"/>
    </source>
</evidence>
<sequence length="459" mass="49488">MTFDYFFKPKAIAVIGASNDPLKLGYEVFKNLKDYKDGKVYPVNVKDEVVQGVKAYKNVKDIPDEVDLAVVVVPKRFVKGTIEDCGEKGVKGIILITAGFGEVGEEGKREERELVEIAHKYGMRIVGPNCVGIMNTHNAMNATFVTNAKKGDIAFISQSGALGAGIIYKTVKEGIGFSKFVSIGNMADVDFAEFMEYLADTEEDKAIALYIEGLKNGRAFMEIAKRATKKKPVIVLKAGKSESGARAASSHTGSLAGSYKIYEAAFKQSGIIVADTIDDMLSMARAFTQPLPKGTRVAIMTNAGGPGVLTADEIDKRGLKLANLEEETIEGLRSFLPPMAAVKNPVDMIASARGEDYYKTAKLLLEDPNVDMLISICVVPTFAGMTPTEHAEGVVRAVKEVNNGKPVLGLFMAGYVSEPAKEVLEKAGIPSYERPEDVAAAAYALVEFAKAKGVLKEEE</sequence>
<dbReference type="RefSeq" id="WP_058939925.1">
    <property type="nucleotide sequence ID" value="NZ_LLYW01000056.1"/>
</dbReference>
<dbReference type="OrthoDB" id="18103at2157"/>
<dbReference type="Proteomes" id="UP000053462">
    <property type="component" value="Unassembled WGS sequence"/>
</dbReference>
<dbReference type="InterPro" id="IPR032875">
    <property type="entry name" value="Succ_CoA_lig_flav_dom"/>
</dbReference>
<dbReference type="SMART" id="SM00881">
    <property type="entry name" value="CoA_binding"/>
    <property type="match status" value="1"/>
</dbReference>
<organism evidence="7 8">
    <name type="scientific">Thermococcus celericrescens</name>
    <dbReference type="NCBI Taxonomy" id="227598"/>
    <lineage>
        <taxon>Archaea</taxon>
        <taxon>Methanobacteriati</taxon>
        <taxon>Methanobacteriota</taxon>
        <taxon>Thermococci</taxon>
        <taxon>Thermococcales</taxon>
        <taxon>Thermococcaceae</taxon>
        <taxon>Thermococcus</taxon>
    </lineage>
</organism>
<keyword evidence="3" id="KW-0436">Ligase</keyword>
<evidence type="ECO:0000256" key="3">
    <source>
        <dbReference type="ARBA" id="ARBA00022598"/>
    </source>
</evidence>
<dbReference type="PANTHER" id="PTHR43334">
    <property type="entry name" value="ACETATE--COA LIGASE [ADP-FORMING]"/>
    <property type="match status" value="1"/>
</dbReference>
<dbReference type="SUPFAM" id="SSF51735">
    <property type="entry name" value="NAD(P)-binding Rossmann-fold domains"/>
    <property type="match status" value="1"/>
</dbReference>
<comment type="catalytic activity">
    <reaction evidence="1">
        <text>acetate + ATP + CoA = acetyl-CoA + ADP + phosphate</text>
        <dbReference type="Rhea" id="RHEA:15081"/>
        <dbReference type="ChEBI" id="CHEBI:30089"/>
        <dbReference type="ChEBI" id="CHEBI:30616"/>
        <dbReference type="ChEBI" id="CHEBI:43474"/>
        <dbReference type="ChEBI" id="CHEBI:57287"/>
        <dbReference type="ChEBI" id="CHEBI:57288"/>
        <dbReference type="ChEBI" id="CHEBI:456216"/>
        <dbReference type="EC" id="6.2.1.13"/>
    </reaction>
</comment>
<keyword evidence="8" id="KW-1185">Reference proteome</keyword>
<protein>
    <recommendedName>
        <fullName evidence="2">acetate--CoA ligase (ADP-forming)</fullName>
        <ecNumber evidence="2">6.2.1.13</ecNumber>
    </recommendedName>
</protein>
<dbReference type="Pfam" id="PF13607">
    <property type="entry name" value="Succ_CoA_lig"/>
    <property type="match status" value="1"/>
</dbReference>
<dbReference type="Gene3D" id="3.40.50.261">
    <property type="entry name" value="Succinyl-CoA synthetase domains"/>
    <property type="match status" value="2"/>
</dbReference>
<dbReference type="InterPro" id="IPR003781">
    <property type="entry name" value="CoA-bd"/>
</dbReference>
<dbReference type="EMBL" id="LLYW01000056">
    <property type="protein sequence ID" value="KUH31430.1"/>
    <property type="molecule type" value="Genomic_DNA"/>
</dbReference>
<accession>A0A124EAY9</accession>
<dbReference type="InterPro" id="IPR051538">
    <property type="entry name" value="Acyl-CoA_Synth/Transferase"/>
</dbReference>
<dbReference type="GO" id="GO:0005524">
    <property type="term" value="F:ATP binding"/>
    <property type="evidence" value="ECO:0007669"/>
    <property type="project" value="UniProtKB-KW"/>
</dbReference>
<gene>
    <name evidence="7" type="ORF">APY94_12460</name>
</gene>
<dbReference type="STRING" id="227598.APY94_12460"/>